<dbReference type="Proteomes" id="UP000319257">
    <property type="component" value="Unassembled WGS sequence"/>
</dbReference>
<dbReference type="InParanoid" id="A0A507BHU4"/>
<evidence type="ECO:0000259" key="4">
    <source>
        <dbReference type="Pfam" id="PF08241"/>
    </source>
</evidence>
<evidence type="ECO:0000256" key="3">
    <source>
        <dbReference type="ARBA" id="ARBA00022679"/>
    </source>
</evidence>
<evidence type="ECO:0000256" key="2">
    <source>
        <dbReference type="ARBA" id="ARBA00022603"/>
    </source>
</evidence>
<dbReference type="GO" id="GO:0008757">
    <property type="term" value="F:S-adenosylmethionine-dependent methyltransferase activity"/>
    <property type="evidence" value="ECO:0007669"/>
    <property type="project" value="InterPro"/>
</dbReference>
<dbReference type="SUPFAM" id="SSF53335">
    <property type="entry name" value="S-adenosyl-L-methionine-dependent methyltransferases"/>
    <property type="match status" value="1"/>
</dbReference>
<dbReference type="AlphaFoldDB" id="A0A507BHU4"/>
<dbReference type="PANTHER" id="PTHR44942:SF4">
    <property type="entry name" value="METHYLTRANSFERASE TYPE 11 DOMAIN-CONTAINING PROTEIN"/>
    <property type="match status" value="1"/>
</dbReference>
<keyword evidence="3" id="KW-0808">Transferase</keyword>
<dbReference type="GO" id="GO:0032259">
    <property type="term" value="P:methylation"/>
    <property type="evidence" value="ECO:0007669"/>
    <property type="project" value="UniProtKB-KW"/>
</dbReference>
<reference evidence="5 6" key="1">
    <citation type="submission" date="2019-06" db="EMBL/GenBank/DDBJ databases">
        <title>Draft genome sequence of the filamentous fungus Phialemoniopsis curvata isolated from diesel fuel.</title>
        <authorList>
            <person name="Varaljay V.A."/>
            <person name="Lyon W.J."/>
            <person name="Crouch A.L."/>
            <person name="Drake C.E."/>
            <person name="Hollomon J.M."/>
            <person name="Nadeau L.J."/>
            <person name="Nunn H.S."/>
            <person name="Stevenson B.S."/>
            <person name="Bojanowski C.L."/>
            <person name="Crookes-Goodson W.J."/>
        </authorList>
    </citation>
    <scope>NUCLEOTIDE SEQUENCE [LARGE SCALE GENOMIC DNA]</scope>
    <source>
        <strain evidence="5 6">D216</strain>
    </source>
</reference>
<keyword evidence="2" id="KW-0489">Methyltransferase</keyword>
<dbReference type="GeneID" id="41979249"/>
<dbReference type="STRING" id="1093900.A0A507BHU4"/>
<organism evidence="5 6">
    <name type="scientific">Thyridium curvatum</name>
    <dbReference type="NCBI Taxonomy" id="1093900"/>
    <lineage>
        <taxon>Eukaryota</taxon>
        <taxon>Fungi</taxon>
        <taxon>Dikarya</taxon>
        <taxon>Ascomycota</taxon>
        <taxon>Pezizomycotina</taxon>
        <taxon>Sordariomycetes</taxon>
        <taxon>Sordariomycetidae</taxon>
        <taxon>Thyridiales</taxon>
        <taxon>Thyridiaceae</taxon>
        <taxon>Thyridium</taxon>
    </lineage>
</organism>
<evidence type="ECO:0000313" key="6">
    <source>
        <dbReference type="Proteomes" id="UP000319257"/>
    </source>
</evidence>
<feature type="domain" description="Methyltransferase type 11" evidence="4">
    <location>
        <begin position="55"/>
        <end position="147"/>
    </location>
</feature>
<dbReference type="Gene3D" id="3.40.50.150">
    <property type="entry name" value="Vaccinia Virus protein VP39"/>
    <property type="match status" value="1"/>
</dbReference>
<protein>
    <recommendedName>
        <fullName evidence="4">Methyltransferase type 11 domain-containing protein</fullName>
    </recommendedName>
</protein>
<dbReference type="InterPro" id="IPR051052">
    <property type="entry name" value="Diverse_substrate_MTase"/>
</dbReference>
<evidence type="ECO:0000256" key="1">
    <source>
        <dbReference type="ARBA" id="ARBA00008361"/>
    </source>
</evidence>
<dbReference type="Pfam" id="PF08241">
    <property type="entry name" value="Methyltransf_11"/>
    <property type="match status" value="1"/>
</dbReference>
<dbReference type="EMBL" id="SKBQ01000119">
    <property type="protein sequence ID" value="TPX18304.1"/>
    <property type="molecule type" value="Genomic_DNA"/>
</dbReference>
<proteinExistence type="inferred from homology"/>
<gene>
    <name evidence="5" type="ORF">E0L32_011802</name>
</gene>
<comment type="caution">
    <text evidence="5">The sequence shown here is derived from an EMBL/GenBank/DDBJ whole genome shotgun (WGS) entry which is preliminary data.</text>
</comment>
<name>A0A507BHU4_9PEZI</name>
<dbReference type="PANTHER" id="PTHR44942">
    <property type="entry name" value="METHYLTRANSF_11 DOMAIN-CONTAINING PROTEIN"/>
    <property type="match status" value="1"/>
</dbReference>
<evidence type="ECO:0000313" key="5">
    <source>
        <dbReference type="EMBL" id="TPX18304.1"/>
    </source>
</evidence>
<dbReference type="CDD" id="cd02440">
    <property type="entry name" value="AdoMet_MTases"/>
    <property type="match status" value="1"/>
</dbReference>
<sequence>MSASASNKPQPGIYSQDEAFWDNYLKGRPRAPDKFFDRIFKYHEEHGGKFDTVHDIGAGIAPYAANLRGKFRHVILSDIAPGNIDIIRPRLGGDGFSYRVSRAEEADDIEPASIDMVFASTMFHFCDQKAAMDAVARQLRPGGTFVCCLIGGAQFEDPALQDLYTRSVQAGSRAHLSKAEDPERLLRVLERAGVMYNVAPLDEEHWVPGAKRIHINLGKEGFPDMVPPGMHLGEPLYTGPNDVESFEYEEGWGFRMGLDQIKEHIQSMAFPKSSELDKLLQDWADAVGTNQVDGCWPCKLILATRR</sequence>
<accession>A0A507BHU4</accession>
<dbReference type="OrthoDB" id="10027013at2759"/>
<dbReference type="RefSeq" id="XP_031000015.1">
    <property type="nucleotide sequence ID" value="XM_031134572.1"/>
</dbReference>
<dbReference type="InterPro" id="IPR029063">
    <property type="entry name" value="SAM-dependent_MTases_sf"/>
</dbReference>
<dbReference type="InterPro" id="IPR013216">
    <property type="entry name" value="Methyltransf_11"/>
</dbReference>
<comment type="similarity">
    <text evidence="1">Belongs to the methyltransferase superfamily.</text>
</comment>
<keyword evidence="6" id="KW-1185">Reference proteome</keyword>